<feature type="non-terminal residue" evidence="1">
    <location>
        <position position="1"/>
    </location>
</feature>
<proteinExistence type="predicted"/>
<dbReference type="EMBL" id="BTSX01000006">
    <property type="protein sequence ID" value="GMT07518.1"/>
    <property type="molecule type" value="Genomic_DNA"/>
</dbReference>
<keyword evidence="2" id="KW-1185">Reference proteome</keyword>
<sequence>HGKERDRREELSLCLPLEQPVTVVIAHSSLLPITRSHIHPPSTHLLISPVRITLCTRFVSRDGLLYDEFHARLFDDLALWRKGNSALQLLEILHDLGYHHIMCYSGHLVCNQGSGASWPIDILQVLREQSKHCLSSY</sequence>
<comment type="caution">
    <text evidence="1">The sequence shown here is derived from an EMBL/GenBank/DDBJ whole genome shotgun (WGS) entry which is preliminary data.</text>
</comment>
<reference evidence="1" key="1">
    <citation type="submission" date="2023-10" db="EMBL/GenBank/DDBJ databases">
        <title>Genome assembly of Pristionchus species.</title>
        <authorList>
            <person name="Yoshida K."/>
            <person name="Sommer R.J."/>
        </authorList>
    </citation>
    <scope>NUCLEOTIDE SEQUENCE</scope>
    <source>
        <strain evidence="1">RS0144</strain>
    </source>
</reference>
<evidence type="ECO:0000313" key="1">
    <source>
        <dbReference type="EMBL" id="GMT07518.1"/>
    </source>
</evidence>
<gene>
    <name evidence="1" type="ORF">PENTCL1PPCAC_29692</name>
</gene>
<dbReference type="AlphaFoldDB" id="A0AAV5ULJ2"/>
<organism evidence="1 2">
    <name type="scientific">Pristionchus entomophagus</name>
    <dbReference type="NCBI Taxonomy" id="358040"/>
    <lineage>
        <taxon>Eukaryota</taxon>
        <taxon>Metazoa</taxon>
        <taxon>Ecdysozoa</taxon>
        <taxon>Nematoda</taxon>
        <taxon>Chromadorea</taxon>
        <taxon>Rhabditida</taxon>
        <taxon>Rhabditina</taxon>
        <taxon>Diplogasteromorpha</taxon>
        <taxon>Diplogasteroidea</taxon>
        <taxon>Neodiplogasteridae</taxon>
        <taxon>Pristionchus</taxon>
    </lineage>
</organism>
<name>A0AAV5ULJ2_9BILA</name>
<protein>
    <submittedName>
        <fullName evidence="1">Uncharacterized protein</fullName>
    </submittedName>
</protein>
<accession>A0AAV5ULJ2</accession>
<dbReference type="Proteomes" id="UP001432027">
    <property type="component" value="Unassembled WGS sequence"/>
</dbReference>
<evidence type="ECO:0000313" key="2">
    <source>
        <dbReference type="Proteomes" id="UP001432027"/>
    </source>
</evidence>